<sequence length="1195" mass="133281">MSSNPLHPGVHPSRQFRAQLAADNPTADALARGARRSTALLHTPFQAQPYMSTLESNVAASRRQVEEDPIDHDPTASIMPALPACLQPLTERPLDANADAIPTPSATLAPYVPRSMNEIPLPKRVLVDPRDQHTVDLQISKLVQAFKESGRDIDQYSAELQAWSEQVESSEADKTRRARSRMFGRWIGWIRLKAPNWPESAAWNGDCILEYGPSFLRFLLDHVKRPDGKALKSRTLACWFGLFVQCIIRYAVDAKTGKPCGTVILAQHELFNVLRDQVFALTRVYGLDRRYSNRIYYGPGDLMVILEDLLSEPYKDWQVVLQHCQQLIFPFYFGVRASTLGPVSQKHEDNGAKVTFRDVSVLKLDEYRWRIQLRFHNFKVYAKCCNRPYDKEQTYNLDSVEAMEYALLDGPTYCLPAWYARGLFCRKKYPTFLIFLTHSDPVREIVPEALDWHMSVHSRPSPPSATHALRSFRAVKPGGSGFVNPPKAASSRAFSNLTASRTKISGIPSTGVGGWRRGAGEQVAMNYGLEMGRALLAQAPDRTYKVLLEHYTHENANHPFVGMRLCTIYPTASPEMARRYREQQELTAVVLDAVVRRTRAQVATQARTADGVSESASIARLEVESSAALRAEAKRLAAEEPLSIEYEAELERVFAEFKSLFNNLTLGSRPSSVKLAIERADNAADELTYKTLPTRDLAQTRLRAVQLQQEVAVARQRASLWHIQRVRAHFDRLCREELGARRDAPPVGTLQERADAIKRLKGISYTQRALVEDGQRMFGTDGLASASTSTGPDSTAPASLPREPVASTSAHPSSTHRPSATAPALVGLSKTVPLVPEDDSGLLALDDEVDARVLNQSIDSSVIYQLKKHAGTTGLDEDELVADEFLPPTTIPLDGVSESTRAIIPSLGPTLRILTRRLYLPLENSIYKAIEATVDGVLKYHCQLCLLVDAHLADERFTVQRGDKREFLTIGEYNKHLLLQHSFWRQLIMKIFRDGNKGLKCPACDHHAPDYQTLTDDHMLVDCVDTLTFSQVQDMHKQAWIKATGKRPARATAPDNAQANAPHSGSATGRKRAASPKEKASGTARDSVAQGLAILEEHASDDPAVADVIDSAQRLLDWLDDETEGDLPAVDFWPSYEDLSTWTLAEAEIALEELQQSHPDDEVTLAMERAVEHLSQSHRELTLDEYYDAWLDACL</sequence>
<accession>D8PUK0</accession>
<dbReference type="VEuPathDB" id="FungiDB:SCHCODRAFT_02674955"/>
<dbReference type="OrthoDB" id="3253465at2759"/>
<dbReference type="GeneID" id="9595262"/>
<protein>
    <submittedName>
        <fullName evidence="2">Uncharacterized protein</fullName>
    </submittedName>
</protein>
<name>D8PUK0_SCHCM</name>
<feature type="region of interest" description="Disordered" evidence="1">
    <location>
        <begin position="1040"/>
        <end position="1085"/>
    </location>
</feature>
<dbReference type="KEGG" id="scm:SCHCO_02674955"/>
<evidence type="ECO:0000256" key="1">
    <source>
        <dbReference type="SAM" id="MobiDB-lite"/>
    </source>
</evidence>
<feature type="compositionally biased region" description="Polar residues" evidence="1">
    <location>
        <begin position="806"/>
        <end position="818"/>
    </location>
</feature>
<dbReference type="eggNOG" id="ENOG502QZII">
    <property type="taxonomic scope" value="Eukaryota"/>
</dbReference>
<feature type="compositionally biased region" description="Polar residues" evidence="1">
    <location>
        <begin position="785"/>
        <end position="797"/>
    </location>
</feature>
<organism evidence="3">
    <name type="scientific">Schizophyllum commune (strain H4-8 / FGSC 9210)</name>
    <name type="common">Split gill fungus</name>
    <dbReference type="NCBI Taxonomy" id="578458"/>
    <lineage>
        <taxon>Eukaryota</taxon>
        <taxon>Fungi</taxon>
        <taxon>Dikarya</taxon>
        <taxon>Basidiomycota</taxon>
        <taxon>Agaricomycotina</taxon>
        <taxon>Agaricomycetes</taxon>
        <taxon>Agaricomycetidae</taxon>
        <taxon>Agaricales</taxon>
        <taxon>Schizophyllaceae</taxon>
        <taxon>Schizophyllum</taxon>
    </lineage>
</organism>
<dbReference type="HOGENOM" id="CLU_271389_0_0_1"/>
<evidence type="ECO:0000313" key="3">
    <source>
        <dbReference type="Proteomes" id="UP000007431"/>
    </source>
</evidence>
<feature type="region of interest" description="Disordered" evidence="1">
    <location>
        <begin position="781"/>
        <end position="823"/>
    </location>
</feature>
<dbReference type="Proteomes" id="UP000007431">
    <property type="component" value="Unassembled WGS sequence"/>
</dbReference>
<dbReference type="EMBL" id="GL377303">
    <property type="protein sequence ID" value="EFJ00739.1"/>
    <property type="molecule type" value="Genomic_DNA"/>
</dbReference>
<evidence type="ECO:0000313" key="2">
    <source>
        <dbReference type="EMBL" id="EFJ00739.1"/>
    </source>
</evidence>
<dbReference type="InParanoid" id="D8PUK0"/>
<feature type="compositionally biased region" description="Polar residues" evidence="1">
    <location>
        <begin position="1055"/>
        <end position="1067"/>
    </location>
</feature>
<keyword evidence="3" id="KW-1185">Reference proteome</keyword>
<gene>
    <name evidence="2" type="ORF">SCHCODRAFT_232111</name>
</gene>
<proteinExistence type="predicted"/>
<reference evidence="2 3" key="1">
    <citation type="journal article" date="2010" name="Nat. Biotechnol.">
        <title>Genome sequence of the model mushroom Schizophyllum commune.</title>
        <authorList>
            <person name="Ohm R.A."/>
            <person name="de Jong J.F."/>
            <person name="Lugones L.G."/>
            <person name="Aerts A."/>
            <person name="Kothe E."/>
            <person name="Stajich J.E."/>
            <person name="de Vries R.P."/>
            <person name="Record E."/>
            <person name="Levasseur A."/>
            <person name="Baker S.E."/>
            <person name="Bartholomew K.A."/>
            <person name="Coutinho P.M."/>
            <person name="Erdmann S."/>
            <person name="Fowler T.J."/>
            <person name="Gathman A.C."/>
            <person name="Lombard V."/>
            <person name="Henrissat B."/>
            <person name="Knabe N."/>
            <person name="Kuees U."/>
            <person name="Lilly W.W."/>
            <person name="Lindquist E."/>
            <person name="Lucas S."/>
            <person name="Magnuson J.K."/>
            <person name="Piumi F."/>
            <person name="Raudaskoski M."/>
            <person name="Salamov A."/>
            <person name="Schmutz J."/>
            <person name="Schwarze F.W.M.R."/>
            <person name="vanKuyk P.A."/>
            <person name="Horton J.S."/>
            <person name="Grigoriev I.V."/>
            <person name="Woesten H.A.B."/>
        </authorList>
    </citation>
    <scope>NUCLEOTIDE SEQUENCE [LARGE SCALE GENOMIC DNA]</scope>
    <source>
        <strain evidence="3">H4-8 / FGSC 9210</strain>
    </source>
</reference>
<dbReference type="AlphaFoldDB" id="D8PUK0"/>